<dbReference type="Pfam" id="PF00924">
    <property type="entry name" value="MS_channel_2nd"/>
    <property type="match status" value="1"/>
</dbReference>
<gene>
    <name evidence="7" type="ORF">GCM10016234_10700</name>
</gene>
<keyword evidence="4 5" id="KW-0472">Membrane</keyword>
<dbReference type="PANTHER" id="PTHR30566">
    <property type="entry name" value="YNAI-RELATED MECHANOSENSITIVE ION CHANNEL"/>
    <property type="match status" value="1"/>
</dbReference>
<name>A0A8J3DNF2_9HYPH</name>
<dbReference type="InterPro" id="IPR010920">
    <property type="entry name" value="LSM_dom_sf"/>
</dbReference>
<dbReference type="InterPro" id="IPR006685">
    <property type="entry name" value="MscS_channel_2nd"/>
</dbReference>
<dbReference type="Gene3D" id="1.10.287.1260">
    <property type="match status" value="1"/>
</dbReference>
<feature type="transmembrane region" description="Helical" evidence="5">
    <location>
        <begin position="12"/>
        <end position="39"/>
    </location>
</feature>
<dbReference type="Proteomes" id="UP000630142">
    <property type="component" value="Unassembled WGS sequence"/>
</dbReference>
<dbReference type="AlphaFoldDB" id="A0A8J3DNF2"/>
<evidence type="ECO:0000256" key="2">
    <source>
        <dbReference type="ARBA" id="ARBA00022692"/>
    </source>
</evidence>
<feature type="transmembrane region" description="Helical" evidence="5">
    <location>
        <begin position="60"/>
        <end position="79"/>
    </location>
</feature>
<reference evidence="7" key="2">
    <citation type="submission" date="2020-09" db="EMBL/GenBank/DDBJ databases">
        <authorList>
            <person name="Sun Q."/>
            <person name="Kim S."/>
        </authorList>
    </citation>
    <scope>NUCLEOTIDE SEQUENCE</scope>
    <source>
        <strain evidence="7">KCTC 42249</strain>
    </source>
</reference>
<dbReference type="PANTHER" id="PTHR30566:SF25">
    <property type="entry name" value="INNER MEMBRANE PROTEIN"/>
    <property type="match status" value="1"/>
</dbReference>
<feature type="transmembrane region" description="Helical" evidence="5">
    <location>
        <begin position="137"/>
        <end position="158"/>
    </location>
</feature>
<dbReference type="RefSeq" id="WP_189502267.1">
    <property type="nucleotide sequence ID" value="NZ_BMZQ01000001.1"/>
</dbReference>
<feature type="transmembrane region" description="Helical" evidence="5">
    <location>
        <begin position="164"/>
        <end position="183"/>
    </location>
</feature>
<accession>A0A8J3DNF2</accession>
<keyword evidence="8" id="KW-1185">Reference proteome</keyword>
<evidence type="ECO:0000256" key="3">
    <source>
        <dbReference type="ARBA" id="ARBA00022989"/>
    </source>
</evidence>
<feature type="transmembrane region" description="Helical" evidence="5">
    <location>
        <begin position="85"/>
        <end position="107"/>
    </location>
</feature>
<sequence length="378" mass="42231">MNDIIARLNWLPGWVVGISLLVFAAIIAVSLHGLVVRAIRALLPKDHVFGHKLLSKTKAPIRWALINFAVAIALPFAPFDWQVTVIIGKLLTASFICLVGLVAIRALDLAVSLHLRRYRIDVEDNLLARKHLTQANILRRALVFVLIVVTAAVALMTFESVRQYGVSLLAAGGAAGVIVGLAAQPVLSNLFAGLQLAITQPIRIDDAVIVEGEWGTIEEITATYVVVKIWDWRRLIVPLRYFIEQPFQNWTRENASLIGVVMLYLDYQAPLGRIREKLTEIAHASPHWDKRVINLAVVETTENTMQVRVLVSARNAPTAFDLRCEVREKLIAFIQEEAPEALPRHRNDIRLPTRQRQTSVIVADHGPEEHQDTRLAAE</sequence>
<dbReference type="Gene3D" id="2.30.30.60">
    <property type="match status" value="1"/>
</dbReference>
<evidence type="ECO:0000256" key="4">
    <source>
        <dbReference type="ARBA" id="ARBA00023136"/>
    </source>
</evidence>
<evidence type="ECO:0000256" key="5">
    <source>
        <dbReference type="SAM" id="Phobius"/>
    </source>
</evidence>
<dbReference type="GO" id="GO:0016020">
    <property type="term" value="C:membrane"/>
    <property type="evidence" value="ECO:0007669"/>
    <property type="project" value="UniProtKB-SubCell"/>
</dbReference>
<feature type="domain" description="Mechanosensitive ion channel MscS" evidence="6">
    <location>
        <begin position="186"/>
        <end position="252"/>
    </location>
</feature>
<evidence type="ECO:0000256" key="1">
    <source>
        <dbReference type="ARBA" id="ARBA00004370"/>
    </source>
</evidence>
<comment type="caution">
    <text evidence="7">The sequence shown here is derived from an EMBL/GenBank/DDBJ whole genome shotgun (WGS) entry which is preliminary data.</text>
</comment>
<reference evidence="7" key="1">
    <citation type="journal article" date="2014" name="Int. J. Syst. Evol. Microbiol.">
        <title>Complete genome sequence of Corynebacterium casei LMG S-19264T (=DSM 44701T), isolated from a smear-ripened cheese.</title>
        <authorList>
            <consortium name="US DOE Joint Genome Institute (JGI-PGF)"/>
            <person name="Walter F."/>
            <person name="Albersmeier A."/>
            <person name="Kalinowski J."/>
            <person name="Ruckert C."/>
        </authorList>
    </citation>
    <scope>NUCLEOTIDE SEQUENCE</scope>
    <source>
        <strain evidence="7">KCTC 42249</strain>
    </source>
</reference>
<dbReference type="InterPro" id="IPR023408">
    <property type="entry name" value="MscS_beta-dom_sf"/>
</dbReference>
<keyword evidence="3 5" id="KW-1133">Transmembrane helix</keyword>
<dbReference type="SUPFAM" id="SSF50182">
    <property type="entry name" value="Sm-like ribonucleoproteins"/>
    <property type="match status" value="1"/>
</dbReference>
<evidence type="ECO:0000313" key="7">
    <source>
        <dbReference type="EMBL" id="GHD09688.1"/>
    </source>
</evidence>
<dbReference type="EMBL" id="BMZQ01000001">
    <property type="protein sequence ID" value="GHD09688.1"/>
    <property type="molecule type" value="Genomic_DNA"/>
</dbReference>
<organism evidence="7 8">
    <name type="scientific">Tianweitania populi</name>
    <dbReference type="NCBI Taxonomy" id="1607949"/>
    <lineage>
        <taxon>Bacteria</taxon>
        <taxon>Pseudomonadati</taxon>
        <taxon>Pseudomonadota</taxon>
        <taxon>Alphaproteobacteria</taxon>
        <taxon>Hyphomicrobiales</taxon>
        <taxon>Phyllobacteriaceae</taxon>
        <taxon>Tianweitania</taxon>
    </lineage>
</organism>
<evidence type="ECO:0000259" key="6">
    <source>
        <dbReference type="Pfam" id="PF00924"/>
    </source>
</evidence>
<dbReference type="GO" id="GO:0008381">
    <property type="term" value="F:mechanosensitive monoatomic ion channel activity"/>
    <property type="evidence" value="ECO:0007669"/>
    <property type="project" value="UniProtKB-ARBA"/>
</dbReference>
<comment type="subcellular location">
    <subcellularLocation>
        <location evidence="1">Membrane</location>
    </subcellularLocation>
</comment>
<keyword evidence="2 5" id="KW-0812">Transmembrane</keyword>
<evidence type="ECO:0000313" key="8">
    <source>
        <dbReference type="Proteomes" id="UP000630142"/>
    </source>
</evidence>
<protein>
    <submittedName>
        <fullName evidence="7">Mechanosensitive ion channel protein MscS</fullName>
    </submittedName>
</protein>
<proteinExistence type="predicted"/>